<name>K1R8D3_MAGGI</name>
<dbReference type="Pfam" id="PF14895">
    <property type="entry name" value="PPPI_inhib"/>
    <property type="match status" value="1"/>
</dbReference>
<evidence type="ECO:0000256" key="1">
    <source>
        <dbReference type="SAM" id="MobiDB-lite"/>
    </source>
</evidence>
<evidence type="ECO:0000313" key="2">
    <source>
        <dbReference type="EMBL" id="EKC37430.1"/>
    </source>
</evidence>
<dbReference type="PANTHER" id="PTHR21055">
    <property type="entry name" value="PROTEIN PHOSPHATASE 1 REGULATORY SUBUNIT 36"/>
    <property type="match status" value="1"/>
</dbReference>
<accession>K1R8D3</accession>
<organism evidence="2">
    <name type="scientific">Magallana gigas</name>
    <name type="common">Pacific oyster</name>
    <name type="synonym">Crassostrea gigas</name>
    <dbReference type="NCBI Taxonomy" id="29159"/>
    <lineage>
        <taxon>Eukaryota</taxon>
        <taxon>Metazoa</taxon>
        <taxon>Spiralia</taxon>
        <taxon>Lophotrochozoa</taxon>
        <taxon>Mollusca</taxon>
        <taxon>Bivalvia</taxon>
        <taxon>Autobranchia</taxon>
        <taxon>Pteriomorphia</taxon>
        <taxon>Ostreida</taxon>
        <taxon>Ostreoidea</taxon>
        <taxon>Ostreidae</taxon>
        <taxon>Magallana</taxon>
    </lineage>
</organism>
<gene>
    <name evidence="2" type="ORF">CGI_10019328</name>
</gene>
<dbReference type="InParanoid" id="K1R8D3"/>
<reference evidence="2" key="1">
    <citation type="journal article" date="2012" name="Nature">
        <title>The oyster genome reveals stress adaptation and complexity of shell formation.</title>
        <authorList>
            <person name="Zhang G."/>
            <person name="Fang X."/>
            <person name="Guo X."/>
            <person name="Li L."/>
            <person name="Luo R."/>
            <person name="Xu F."/>
            <person name="Yang P."/>
            <person name="Zhang L."/>
            <person name="Wang X."/>
            <person name="Qi H."/>
            <person name="Xiong Z."/>
            <person name="Que H."/>
            <person name="Xie Y."/>
            <person name="Holland P.W."/>
            <person name="Paps J."/>
            <person name="Zhu Y."/>
            <person name="Wu F."/>
            <person name="Chen Y."/>
            <person name="Wang J."/>
            <person name="Peng C."/>
            <person name="Meng J."/>
            <person name="Yang L."/>
            <person name="Liu J."/>
            <person name="Wen B."/>
            <person name="Zhang N."/>
            <person name="Huang Z."/>
            <person name="Zhu Q."/>
            <person name="Feng Y."/>
            <person name="Mount A."/>
            <person name="Hedgecock D."/>
            <person name="Xu Z."/>
            <person name="Liu Y."/>
            <person name="Domazet-Loso T."/>
            <person name="Du Y."/>
            <person name="Sun X."/>
            <person name="Zhang S."/>
            <person name="Liu B."/>
            <person name="Cheng P."/>
            <person name="Jiang X."/>
            <person name="Li J."/>
            <person name="Fan D."/>
            <person name="Wang W."/>
            <person name="Fu W."/>
            <person name="Wang T."/>
            <person name="Wang B."/>
            <person name="Zhang J."/>
            <person name="Peng Z."/>
            <person name="Li Y."/>
            <person name="Li N."/>
            <person name="Wang J."/>
            <person name="Chen M."/>
            <person name="He Y."/>
            <person name="Tan F."/>
            <person name="Song X."/>
            <person name="Zheng Q."/>
            <person name="Huang R."/>
            <person name="Yang H."/>
            <person name="Du X."/>
            <person name="Chen L."/>
            <person name="Yang M."/>
            <person name="Gaffney P.M."/>
            <person name="Wang S."/>
            <person name="Luo L."/>
            <person name="She Z."/>
            <person name="Ming Y."/>
            <person name="Huang W."/>
            <person name="Zhang S."/>
            <person name="Huang B."/>
            <person name="Zhang Y."/>
            <person name="Qu T."/>
            <person name="Ni P."/>
            <person name="Miao G."/>
            <person name="Wang J."/>
            <person name="Wang Q."/>
            <person name="Steinberg C.E."/>
            <person name="Wang H."/>
            <person name="Li N."/>
            <person name="Qian L."/>
            <person name="Zhang G."/>
            <person name="Li Y."/>
            <person name="Yang H."/>
            <person name="Liu X."/>
            <person name="Wang J."/>
            <person name="Yin Y."/>
            <person name="Wang J."/>
        </authorList>
    </citation>
    <scope>NUCLEOTIDE SEQUENCE [LARGE SCALE GENOMIC DNA]</scope>
    <source>
        <strain evidence="2">05x7-T-G4-1.051#20</strain>
    </source>
</reference>
<dbReference type="AlphaFoldDB" id="K1R8D3"/>
<dbReference type="EMBL" id="JH816864">
    <property type="protein sequence ID" value="EKC37430.1"/>
    <property type="molecule type" value="Genomic_DNA"/>
</dbReference>
<dbReference type="HOGENOM" id="CLU_053706_0_0_1"/>
<feature type="compositionally biased region" description="Acidic residues" evidence="1">
    <location>
        <begin position="339"/>
        <end position="349"/>
    </location>
</feature>
<feature type="compositionally biased region" description="Basic and acidic residues" evidence="1">
    <location>
        <begin position="49"/>
        <end position="58"/>
    </location>
</feature>
<feature type="compositionally biased region" description="Basic and acidic residues" evidence="1">
    <location>
        <begin position="226"/>
        <end position="253"/>
    </location>
</feature>
<sequence>MSKTVGVAEHVSGILPVVPGKWIWKEETKSLDFVSANPMAERDRKKRTREGNKLKDRVASSVARGGFRDRGQSKRNATKSPHPPIKQTTEHSTVTLDDVKGVAYSTIFDGENLSETFEGIFQEPSKSEKEAYEVACAKLKVAHRLLGQSYCLLVLGLGLENVHHMACGGSRVSSTLKDRSMFETLYSFCAYFVWIAFKKKEYENVRKEIGRLLRSDTFNPAIRVKNAPDEKDLKEKKDKENKEEKKLTPAEYRRLHPQRSPAIVAVLPSPKEEAHWLFKMRNALSPSELEKIGRGEEEEEEEVFEEDQIYLNKKTIKIGIIGEPLAMFNLQTLSPLGADNEDEENEEEGEKQTPVEDQSGETVPPVACIPSPEFNIVSLNQTLGCLRKSPTSNESLLVVGD</sequence>
<feature type="region of interest" description="Disordered" evidence="1">
    <location>
        <begin position="39"/>
        <end position="92"/>
    </location>
</feature>
<dbReference type="GO" id="GO:0019902">
    <property type="term" value="F:phosphatase binding"/>
    <property type="evidence" value="ECO:0007669"/>
    <property type="project" value="InterPro"/>
</dbReference>
<feature type="region of interest" description="Disordered" evidence="1">
    <location>
        <begin position="224"/>
        <end position="253"/>
    </location>
</feature>
<dbReference type="InterPro" id="IPR026142">
    <property type="entry name" value="Pro_pase_1_reg_su_36"/>
</dbReference>
<protein>
    <submittedName>
        <fullName evidence="2">Uncharacterized protein C14orf50</fullName>
    </submittedName>
</protein>
<proteinExistence type="predicted"/>
<dbReference type="PANTHER" id="PTHR21055:SF3">
    <property type="entry name" value="PROTEIN PHOSPHATASE 1 REGULATORY SUBUNIT 36"/>
    <property type="match status" value="1"/>
</dbReference>
<feature type="region of interest" description="Disordered" evidence="1">
    <location>
        <begin position="336"/>
        <end position="367"/>
    </location>
</feature>